<feature type="compositionally biased region" description="Basic and acidic residues" evidence="8">
    <location>
        <begin position="389"/>
        <end position="400"/>
    </location>
</feature>
<dbReference type="EC" id="2.3.1.225" evidence="7"/>
<feature type="transmembrane region" description="Helical" evidence="7">
    <location>
        <begin position="191"/>
        <end position="214"/>
    </location>
</feature>
<proteinExistence type="inferred from homology"/>
<feature type="transmembrane region" description="Helical" evidence="7">
    <location>
        <begin position="276"/>
        <end position="296"/>
    </location>
</feature>
<dbReference type="GO" id="GO:0019706">
    <property type="term" value="F:protein-cysteine S-palmitoyltransferase activity"/>
    <property type="evidence" value="ECO:0007669"/>
    <property type="project" value="UniProtKB-EC"/>
</dbReference>
<evidence type="ECO:0000313" key="10">
    <source>
        <dbReference type="EMBL" id="PNF38944.1"/>
    </source>
</evidence>
<keyword evidence="6 7" id="KW-0012">Acyltransferase</keyword>
<reference evidence="10 11" key="1">
    <citation type="submission" date="2017-12" db="EMBL/GenBank/DDBJ databases">
        <title>Hemimetabolous genomes reveal molecular basis of termite eusociality.</title>
        <authorList>
            <person name="Harrison M.C."/>
            <person name="Jongepier E."/>
            <person name="Robertson H.M."/>
            <person name="Arning N."/>
            <person name="Bitard-Feildel T."/>
            <person name="Chao H."/>
            <person name="Childers C.P."/>
            <person name="Dinh H."/>
            <person name="Doddapaneni H."/>
            <person name="Dugan S."/>
            <person name="Gowin J."/>
            <person name="Greiner C."/>
            <person name="Han Y."/>
            <person name="Hu H."/>
            <person name="Hughes D.S.T."/>
            <person name="Huylmans A.-K."/>
            <person name="Kemena C."/>
            <person name="Kremer L.P.M."/>
            <person name="Lee S.L."/>
            <person name="Lopez-Ezquerra A."/>
            <person name="Mallet L."/>
            <person name="Monroy-Kuhn J.M."/>
            <person name="Moser A."/>
            <person name="Murali S.C."/>
            <person name="Muzny D.M."/>
            <person name="Otani S."/>
            <person name="Piulachs M.-D."/>
            <person name="Poelchau M."/>
            <person name="Qu J."/>
            <person name="Schaub F."/>
            <person name="Wada-Katsumata A."/>
            <person name="Worley K.C."/>
            <person name="Xie Q."/>
            <person name="Ylla G."/>
            <person name="Poulsen M."/>
            <person name="Gibbs R.A."/>
            <person name="Schal C."/>
            <person name="Richards S."/>
            <person name="Belles X."/>
            <person name="Korb J."/>
            <person name="Bornberg-Bauer E."/>
        </authorList>
    </citation>
    <scope>NUCLEOTIDE SEQUENCE [LARGE SCALE GENOMIC DNA]</scope>
    <source>
        <tissue evidence="10">Whole body</tissue>
    </source>
</reference>
<accession>A0A2J7RDP4</accession>
<keyword evidence="3 7" id="KW-0812">Transmembrane</keyword>
<comment type="catalytic activity">
    <reaction evidence="7">
        <text>L-cysteinyl-[protein] + hexadecanoyl-CoA = S-hexadecanoyl-L-cysteinyl-[protein] + CoA</text>
        <dbReference type="Rhea" id="RHEA:36683"/>
        <dbReference type="Rhea" id="RHEA-COMP:10131"/>
        <dbReference type="Rhea" id="RHEA-COMP:11032"/>
        <dbReference type="ChEBI" id="CHEBI:29950"/>
        <dbReference type="ChEBI" id="CHEBI:57287"/>
        <dbReference type="ChEBI" id="CHEBI:57379"/>
        <dbReference type="ChEBI" id="CHEBI:74151"/>
        <dbReference type="EC" id="2.3.1.225"/>
    </reaction>
</comment>
<evidence type="ECO:0000256" key="6">
    <source>
        <dbReference type="ARBA" id="ARBA00023315"/>
    </source>
</evidence>
<evidence type="ECO:0000256" key="8">
    <source>
        <dbReference type="SAM" id="MobiDB-lite"/>
    </source>
</evidence>
<dbReference type="AlphaFoldDB" id="A0A2J7RDP4"/>
<comment type="domain">
    <text evidence="7">The DHHC domain is required for palmitoyltransferase activity.</text>
</comment>
<evidence type="ECO:0000256" key="1">
    <source>
        <dbReference type="ARBA" id="ARBA00004141"/>
    </source>
</evidence>
<dbReference type="FunCoup" id="A0A2J7RDP4">
    <property type="interactions" value="2017"/>
</dbReference>
<protein>
    <recommendedName>
        <fullName evidence="7">Palmitoyltransferase</fullName>
        <ecNumber evidence="7">2.3.1.225</ecNumber>
    </recommendedName>
</protein>
<evidence type="ECO:0000256" key="7">
    <source>
        <dbReference type="RuleBase" id="RU079119"/>
    </source>
</evidence>
<comment type="similarity">
    <text evidence="7">Belongs to the DHHC palmitoyltransferase family.</text>
</comment>
<organism evidence="10 11">
    <name type="scientific">Cryptotermes secundus</name>
    <dbReference type="NCBI Taxonomy" id="105785"/>
    <lineage>
        <taxon>Eukaryota</taxon>
        <taxon>Metazoa</taxon>
        <taxon>Ecdysozoa</taxon>
        <taxon>Arthropoda</taxon>
        <taxon>Hexapoda</taxon>
        <taxon>Insecta</taxon>
        <taxon>Pterygota</taxon>
        <taxon>Neoptera</taxon>
        <taxon>Polyneoptera</taxon>
        <taxon>Dictyoptera</taxon>
        <taxon>Blattodea</taxon>
        <taxon>Blattoidea</taxon>
        <taxon>Termitoidae</taxon>
        <taxon>Kalotermitidae</taxon>
        <taxon>Cryptotermitinae</taxon>
        <taxon>Cryptotermes</taxon>
    </lineage>
</organism>
<comment type="subcellular location">
    <subcellularLocation>
        <location evidence="1">Membrane</location>
        <topology evidence="1">Multi-pass membrane protein</topology>
    </subcellularLocation>
</comment>
<keyword evidence="5 7" id="KW-0472">Membrane</keyword>
<dbReference type="Pfam" id="PF01529">
    <property type="entry name" value="DHHC"/>
    <property type="match status" value="1"/>
</dbReference>
<keyword evidence="2 7" id="KW-0808">Transferase</keyword>
<sequence>MCVVEKHFQITICTQKSDVLKYFRDSVRWQWRKINLSIYSLFYNHFMDQGYIADVCMEPMFWFVDNFTKFLGPFFVASVCGLTASVVAIAYWIGLPYWWNKSPWVTVLLIIVGHWLLVNICFHYYMAANTLPGYPPEGALIPEAASICKKCIAPKPPRTHHCSVCNKCVLKMDHHCPWLNNCIGHYNHRYFFLYMAYMCLGVLFLIIFGFQLAYNEVWVGVDEIDEDDESLIEGHPVRINNSVLIPMTELMASIGNVSILETTQLYEGRSLRQNCLLYMAFINTGVLIALGALTLWHARLISRGETSIEANINKAETKRLAERNKVYINPYNFGRRKNWRLFLGIVRGRTWRHVLLPSPHKPIGEGLTWHTVHSDTEDDLEEEEEEEGGDRNRRGYMKDP</sequence>
<dbReference type="InParanoid" id="A0A2J7RDP4"/>
<evidence type="ECO:0000259" key="9">
    <source>
        <dbReference type="Pfam" id="PF01529"/>
    </source>
</evidence>
<evidence type="ECO:0000256" key="2">
    <source>
        <dbReference type="ARBA" id="ARBA00022679"/>
    </source>
</evidence>
<name>A0A2J7RDP4_9NEOP</name>
<dbReference type="PANTHER" id="PTHR12246">
    <property type="entry name" value="PALMITOYLTRANSFERASE ZDHHC16"/>
    <property type="match status" value="1"/>
</dbReference>
<dbReference type="EMBL" id="NEVH01005287">
    <property type="protein sequence ID" value="PNF38944.1"/>
    <property type="molecule type" value="Genomic_DNA"/>
</dbReference>
<dbReference type="InterPro" id="IPR001594">
    <property type="entry name" value="Palmitoyltrfase_DHHC"/>
</dbReference>
<dbReference type="PROSITE" id="PS50216">
    <property type="entry name" value="DHHC"/>
    <property type="match status" value="1"/>
</dbReference>
<comment type="caution">
    <text evidence="10">The sequence shown here is derived from an EMBL/GenBank/DDBJ whole genome shotgun (WGS) entry which is preliminary data.</text>
</comment>
<keyword evidence="4 7" id="KW-1133">Transmembrane helix</keyword>
<feature type="transmembrane region" description="Helical" evidence="7">
    <location>
        <begin position="105"/>
        <end position="125"/>
    </location>
</feature>
<feature type="compositionally biased region" description="Acidic residues" evidence="8">
    <location>
        <begin position="376"/>
        <end position="388"/>
    </location>
</feature>
<evidence type="ECO:0000256" key="3">
    <source>
        <dbReference type="ARBA" id="ARBA00022692"/>
    </source>
</evidence>
<dbReference type="InterPro" id="IPR039859">
    <property type="entry name" value="PFA4/ZDH16/20/ERF2-like"/>
</dbReference>
<dbReference type="Proteomes" id="UP000235965">
    <property type="component" value="Unassembled WGS sequence"/>
</dbReference>
<dbReference type="GO" id="GO:0016020">
    <property type="term" value="C:membrane"/>
    <property type="evidence" value="ECO:0007669"/>
    <property type="project" value="UniProtKB-SubCell"/>
</dbReference>
<feature type="region of interest" description="Disordered" evidence="8">
    <location>
        <begin position="374"/>
        <end position="400"/>
    </location>
</feature>
<evidence type="ECO:0000256" key="4">
    <source>
        <dbReference type="ARBA" id="ARBA00022989"/>
    </source>
</evidence>
<evidence type="ECO:0000313" key="11">
    <source>
        <dbReference type="Proteomes" id="UP000235965"/>
    </source>
</evidence>
<feature type="domain" description="Palmitoyltransferase DHHC" evidence="9">
    <location>
        <begin position="144"/>
        <end position="310"/>
    </location>
</feature>
<gene>
    <name evidence="10" type="primary">ZDHHC16</name>
    <name evidence="10" type="ORF">B7P43_G07031</name>
</gene>
<evidence type="ECO:0000256" key="5">
    <source>
        <dbReference type="ARBA" id="ARBA00023136"/>
    </source>
</evidence>
<keyword evidence="11" id="KW-1185">Reference proteome</keyword>
<feature type="transmembrane region" description="Helical" evidence="7">
    <location>
        <begin position="70"/>
        <end position="93"/>
    </location>
</feature>
<dbReference type="OrthoDB" id="331948at2759"/>